<accession>A0A850ERW3</accession>
<protein>
    <submittedName>
        <fullName evidence="4">DUF4129 domain-containing protein</fullName>
    </submittedName>
</protein>
<evidence type="ECO:0000259" key="3">
    <source>
        <dbReference type="Pfam" id="PF13559"/>
    </source>
</evidence>
<name>A0A850ERW3_9BACL</name>
<evidence type="ECO:0000313" key="4">
    <source>
        <dbReference type="EMBL" id="NUU62267.1"/>
    </source>
</evidence>
<feature type="transmembrane region" description="Helical" evidence="2">
    <location>
        <begin position="15"/>
        <end position="38"/>
    </location>
</feature>
<feature type="domain" description="Protein-glutamine gamma-glutamyltransferase-like C-terminal" evidence="3">
    <location>
        <begin position="362"/>
        <end position="436"/>
    </location>
</feature>
<feature type="transmembrane region" description="Helical" evidence="2">
    <location>
        <begin position="190"/>
        <end position="213"/>
    </location>
</feature>
<feature type="region of interest" description="Disordered" evidence="1">
    <location>
        <begin position="388"/>
        <end position="411"/>
    </location>
</feature>
<proteinExistence type="predicted"/>
<evidence type="ECO:0000256" key="2">
    <source>
        <dbReference type="SAM" id="Phobius"/>
    </source>
</evidence>
<comment type="caution">
    <text evidence="4">The sequence shown here is derived from an EMBL/GenBank/DDBJ whole genome shotgun (WGS) entry which is preliminary data.</text>
</comment>
<reference evidence="4" key="1">
    <citation type="submission" date="2020-06" db="EMBL/GenBank/DDBJ databases">
        <title>Paenibacillus sp. nov., isolated from soil.</title>
        <authorList>
            <person name="Seo Y.L."/>
        </authorList>
    </citation>
    <scope>NUCLEOTIDE SEQUENCE [LARGE SCALE GENOMIC DNA]</scope>
    <source>
        <strain evidence="4">JW14</strain>
    </source>
</reference>
<evidence type="ECO:0000313" key="5">
    <source>
        <dbReference type="Proteomes" id="UP000564806"/>
    </source>
</evidence>
<gene>
    <name evidence="4" type="ORF">HPT30_18130</name>
</gene>
<sequence length="445" mass="49759">MKHPSWKFLQYSLMFWAHVLMELLLFLPLLMLYATYLLPEHMTPLWMILFALLSLSGVLLRSLCDIRWKQLGVSLLLGAVAGLLFSGVSLSGISLAVACLICTYLGLTTESRIGRNKTYYSGIGLYFLAAIVFPKVSQLEPWTTLLTWCGSLSVIIVLLASNSDHLRYTSLSGRTSSLPTGLRLHNRISVLLIVVAAVALASGAGRMIGGLLFSGLRQLLSWIARLLSGSEETPLQPNEPARATPEMPPAEANDPGLIAHIFNVLSYVIVAAVIAIVAFYILRWLYKNTGGLLHKAIAAVLALLMRKQPSRGNETYQDEESSVFAWEKTLQNFKQFWTTAVSGGSRDRWEHMQGNRDRVRWLYRQWLRSKQENGYEIKKHLTPQETGADAALWSAGRNRKRKGSSDTATMPEERLLDLYDQARYGQEEPTDADVAQITVFHKSKS</sequence>
<dbReference type="Proteomes" id="UP000564806">
    <property type="component" value="Unassembled WGS sequence"/>
</dbReference>
<dbReference type="EMBL" id="JABWCS010000213">
    <property type="protein sequence ID" value="NUU62267.1"/>
    <property type="molecule type" value="Genomic_DNA"/>
</dbReference>
<organism evidence="4 5">
    <name type="scientific">Paenibacillus agri</name>
    <dbReference type="NCBI Taxonomy" id="2744309"/>
    <lineage>
        <taxon>Bacteria</taxon>
        <taxon>Bacillati</taxon>
        <taxon>Bacillota</taxon>
        <taxon>Bacilli</taxon>
        <taxon>Bacillales</taxon>
        <taxon>Paenibacillaceae</taxon>
        <taxon>Paenibacillus</taxon>
    </lineage>
</organism>
<keyword evidence="2" id="KW-1133">Transmembrane helix</keyword>
<feature type="transmembrane region" description="Helical" evidence="2">
    <location>
        <begin position="142"/>
        <end position="160"/>
    </location>
</feature>
<dbReference type="Pfam" id="PF13559">
    <property type="entry name" value="DUF4129"/>
    <property type="match status" value="1"/>
</dbReference>
<dbReference type="AlphaFoldDB" id="A0A850ERW3"/>
<dbReference type="RefSeq" id="WP_175372751.1">
    <property type="nucleotide sequence ID" value="NZ_JABWCS010000213.1"/>
</dbReference>
<feature type="transmembrane region" description="Helical" evidence="2">
    <location>
        <begin position="45"/>
        <end position="63"/>
    </location>
</feature>
<dbReference type="InterPro" id="IPR025403">
    <property type="entry name" value="TgpA-like_C"/>
</dbReference>
<keyword evidence="2" id="KW-0472">Membrane</keyword>
<keyword evidence="5" id="KW-1185">Reference proteome</keyword>
<feature type="transmembrane region" description="Helical" evidence="2">
    <location>
        <begin position="257"/>
        <end position="282"/>
    </location>
</feature>
<feature type="transmembrane region" description="Helical" evidence="2">
    <location>
        <begin position="75"/>
        <end position="107"/>
    </location>
</feature>
<keyword evidence="2" id="KW-0812">Transmembrane</keyword>
<evidence type="ECO:0000256" key="1">
    <source>
        <dbReference type="SAM" id="MobiDB-lite"/>
    </source>
</evidence>
<feature type="transmembrane region" description="Helical" evidence="2">
    <location>
        <begin position="119"/>
        <end position="136"/>
    </location>
</feature>